<evidence type="ECO:0000256" key="4">
    <source>
        <dbReference type="ARBA" id="ARBA00022723"/>
    </source>
</evidence>
<reference evidence="12" key="1">
    <citation type="submission" date="2023-06" db="EMBL/GenBank/DDBJ databases">
        <authorList>
            <person name="Zeman M."/>
            <person name="Kubasova T."/>
            <person name="Jahodarova E."/>
            <person name="Nykrynova M."/>
            <person name="Rychlik I."/>
        </authorList>
    </citation>
    <scope>NUCLEOTIDE SEQUENCE</scope>
    <source>
        <strain evidence="12">ET15</strain>
        <strain evidence="11">ET37</strain>
    </source>
</reference>
<evidence type="ECO:0000256" key="7">
    <source>
        <dbReference type="ARBA" id="ARBA00047989"/>
    </source>
</evidence>
<dbReference type="InterPro" id="IPR038371">
    <property type="entry name" value="Cu_polyphenol_OxRdtase_sf"/>
</dbReference>
<evidence type="ECO:0000313" key="13">
    <source>
        <dbReference type="Proteomes" id="UP001167831"/>
    </source>
</evidence>
<comment type="catalytic activity">
    <reaction evidence="7">
        <text>adenosine + H2O + H(+) = inosine + NH4(+)</text>
        <dbReference type="Rhea" id="RHEA:24408"/>
        <dbReference type="ChEBI" id="CHEBI:15377"/>
        <dbReference type="ChEBI" id="CHEBI:15378"/>
        <dbReference type="ChEBI" id="CHEBI:16335"/>
        <dbReference type="ChEBI" id="CHEBI:17596"/>
        <dbReference type="ChEBI" id="CHEBI:28938"/>
        <dbReference type="EC" id="3.5.4.4"/>
    </reaction>
    <physiologicalReaction direction="left-to-right" evidence="7">
        <dbReference type="Rhea" id="RHEA:24409"/>
    </physiologicalReaction>
</comment>
<comment type="similarity">
    <text evidence="2 10">Belongs to the purine nucleoside phosphorylase YfiH/LACC1 family.</text>
</comment>
<dbReference type="Proteomes" id="UP001167831">
    <property type="component" value="Unassembled WGS sequence"/>
</dbReference>
<keyword evidence="4" id="KW-0479">Metal-binding</keyword>
<dbReference type="InterPro" id="IPR003730">
    <property type="entry name" value="Cu_polyphenol_OxRdtase"/>
</dbReference>
<dbReference type="GO" id="GO:0016787">
    <property type="term" value="F:hydrolase activity"/>
    <property type="evidence" value="ECO:0007669"/>
    <property type="project" value="UniProtKB-KW"/>
</dbReference>
<evidence type="ECO:0000256" key="3">
    <source>
        <dbReference type="ARBA" id="ARBA00022679"/>
    </source>
</evidence>
<evidence type="ECO:0000256" key="1">
    <source>
        <dbReference type="ARBA" id="ARBA00000553"/>
    </source>
</evidence>
<comment type="catalytic activity">
    <reaction evidence="8">
        <text>adenosine + phosphate = alpha-D-ribose 1-phosphate + adenine</text>
        <dbReference type="Rhea" id="RHEA:27642"/>
        <dbReference type="ChEBI" id="CHEBI:16335"/>
        <dbReference type="ChEBI" id="CHEBI:16708"/>
        <dbReference type="ChEBI" id="CHEBI:43474"/>
        <dbReference type="ChEBI" id="CHEBI:57720"/>
        <dbReference type="EC" id="2.4.2.1"/>
    </reaction>
    <physiologicalReaction direction="left-to-right" evidence="8">
        <dbReference type="Rhea" id="RHEA:27643"/>
    </physiologicalReaction>
</comment>
<dbReference type="EMBL" id="JAUEIE010000003">
    <property type="protein sequence ID" value="MDN0022274.1"/>
    <property type="molecule type" value="Genomic_DNA"/>
</dbReference>
<reference evidence="12" key="2">
    <citation type="submission" date="2023-08" db="EMBL/GenBank/DDBJ databases">
        <title>Identification and characterization of horizontal gene transfer across gut microbiota members of farm animals based on homology search.</title>
        <authorList>
            <person name="Schwarzerova J."/>
            <person name="Nykrynova M."/>
            <person name="Jureckova K."/>
            <person name="Cejkova D."/>
            <person name="Rychlik I."/>
        </authorList>
    </citation>
    <scope>NUCLEOTIDE SEQUENCE</scope>
    <source>
        <strain evidence="12">ET15</strain>
        <strain evidence="11">ET37</strain>
    </source>
</reference>
<dbReference type="PANTHER" id="PTHR30616:SF2">
    <property type="entry name" value="PURINE NUCLEOSIDE PHOSPHORYLASE LACC1"/>
    <property type="match status" value="1"/>
</dbReference>
<dbReference type="AlphaFoldDB" id="A0AAW7JG50"/>
<dbReference type="Pfam" id="PF02578">
    <property type="entry name" value="Cu-oxidase_4"/>
    <property type="match status" value="1"/>
</dbReference>
<evidence type="ECO:0000313" key="11">
    <source>
        <dbReference type="EMBL" id="MDN0022274.1"/>
    </source>
</evidence>
<dbReference type="InterPro" id="IPR011324">
    <property type="entry name" value="Cytotoxic_necrot_fac-like_cat"/>
</dbReference>
<evidence type="ECO:0000256" key="10">
    <source>
        <dbReference type="RuleBase" id="RU361274"/>
    </source>
</evidence>
<protein>
    <recommendedName>
        <fullName evidence="10">Purine nucleoside phosphorylase</fullName>
    </recommendedName>
</protein>
<dbReference type="NCBIfam" id="TIGR00726">
    <property type="entry name" value="peptidoglycan editing factor PgeF"/>
    <property type="match status" value="1"/>
</dbReference>
<evidence type="ECO:0000313" key="14">
    <source>
        <dbReference type="Proteomes" id="UP001168478"/>
    </source>
</evidence>
<dbReference type="PANTHER" id="PTHR30616">
    <property type="entry name" value="UNCHARACTERIZED PROTEIN YFIH"/>
    <property type="match status" value="1"/>
</dbReference>
<comment type="caution">
    <text evidence="12">The sequence shown here is derived from an EMBL/GenBank/DDBJ whole genome shotgun (WGS) entry which is preliminary data.</text>
</comment>
<evidence type="ECO:0000256" key="9">
    <source>
        <dbReference type="ARBA" id="ARBA00049893"/>
    </source>
</evidence>
<evidence type="ECO:0000256" key="8">
    <source>
        <dbReference type="ARBA" id="ARBA00048968"/>
    </source>
</evidence>
<comment type="catalytic activity">
    <reaction evidence="9">
        <text>S-methyl-5'-thioadenosine + phosphate = 5-(methylsulfanyl)-alpha-D-ribose 1-phosphate + adenine</text>
        <dbReference type="Rhea" id="RHEA:11852"/>
        <dbReference type="ChEBI" id="CHEBI:16708"/>
        <dbReference type="ChEBI" id="CHEBI:17509"/>
        <dbReference type="ChEBI" id="CHEBI:43474"/>
        <dbReference type="ChEBI" id="CHEBI:58533"/>
        <dbReference type="EC" id="2.4.2.28"/>
    </reaction>
    <physiologicalReaction direction="left-to-right" evidence="9">
        <dbReference type="Rhea" id="RHEA:11853"/>
    </physiologicalReaction>
</comment>
<dbReference type="GO" id="GO:0017061">
    <property type="term" value="F:S-methyl-5-thioadenosine phosphorylase activity"/>
    <property type="evidence" value="ECO:0007669"/>
    <property type="project" value="UniProtKB-EC"/>
</dbReference>
<dbReference type="GO" id="GO:0005507">
    <property type="term" value="F:copper ion binding"/>
    <property type="evidence" value="ECO:0007669"/>
    <property type="project" value="TreeGrafter"/>
</dbReference>
<keyword evidence="3" id="KW-0808">Transferase</keyword>
<evidence type="ECO:0000256" key="5">
    <source>
        <dbReference type="ARBA" id="ARBA00022801"/>
    </source>
</evidence>
<sequence length="261" mass="28410">MIEPPVITYYDVADEVVAFSTTRHGGCGKGAYSGFSINAYCGDDEDCVRRNREALSDALGIDGSHIVMPHQTHGTETRVIGPEFLELGSRSRHMVLEGVDALMTSVRGVCIGVSTADCIPVLLYDADNHAVCAVHAGWRGTVMRIVQKAIVEMNAVYGTDASRLKAVIGPGISLDSFEVGEEVYDRFCAAGFDMQGISCRKGKWHIDLPGCNRMQMVESGVDDGNIYSCGICTFKNADDYFSARRLGTESGRIFNAIYLRQ</sequence>
<accession>A0AAW7JG50</accession>
<dbReference type="EMBL" id="JAUEIF010000003">
    <property type="protein sequence ID" value="MDN0024873.1"/>
    <property type="molecule type" value="Genomic_DNA"/>
</dbReference>
<dbReference type="Gene3D" id="3.60.140.10">
    <property type="entry name" value="CNF1/YfiH-like putative cysteine hydrolases"/>
    <property type="match status" value="1"/>
</dbReference>
<dbReference type="CDD" id="cd16833">
    <property type="entry name" value="YfiH"/>
    <property type="match status" value="1"/>
</dbReference>
<organism evidence="12 14">
    <name type="scientific">Leyella lascolaii</name>
    <dbReference type="NCBI Taxonomy" id="1776379"/>
    <lineage>
        <taxon>Bacteria</taxon>
        <taxon>Pseudomonadati</taxon>
        <taxon>Bacteroidota</taxon>
        <taxon>Bacteroidia</taxon>
        <taxon>Bacteroidales</taxon>
        <taxon>Prevotellaceae</taxon>
        <taxon>Leyella</taxon>
    </lineage>
</organism>
<dbReference type="Proteomes" id="UP001168478">
    <property type="component" value="Unassembled WGS sequence"/>
</dbReference>
<gene>
    <name evidence="12" type="primary">pgeF</name>
    <name evidence="11" type="ORF">QVN81_04435</name>
    <name evidence="12" type="ORF">QVN84_04970</name>
</gene>
<dbReference type="RefSeq" id="WP_288914810.1">
    <property type="nucleotide sequence ID" value="NZ_JAUEIE010000003.1"/>
</dbReference>
<keyword evidence="13" id="KW-1185">Reference proteome</keyword>
<evidence type="ECO:0000256" key="6">
    <source>
        <dbReference type="ARBA" id="ARBA00022833"/>
    </source>
</evidence>
<proteinExistence type="inferred from homology"/>
<name>A0AAW7JG50_9BACT</name>
<evidence type="ECO:0000313" key="12">
    <source>
        <dbReference type="EMBL" id="MDN0024873.1"/>
    </source>
</evidence>
<dbReference type="SUPFAM" id="SSF64438">
    <property type="entry name" value="CNF1/YfiH-like putative cysteine hydrolases"/>
    <property type="match status" value="1"/>
</dbReference>
<evidence type="ECO:0000256" key="2">
    <source>
        <dbReference type="ARBA" id="ARBA00007353"/>
    </source>
</evidence>
<keyword evidence="6" id="KW-0862">Zinc</keyword>
<keyword evidence="5" id="KW-0378">Hydrolase</keyword>
<comment type="catalytic activity">
    <reaction evidence="1">
        <text>inosine + phosphate = alpha-D-ribose 1-phosphate + hypoxanthine</text>
        <dbReference type="Rhea" id="RHEA:27646"/>
        <dbReference type="ChEBI" id="CHEBI:17368"/>
        <dbReference type="ChEBI" id="CHEBI:17596"/>
        <dbReference type="ChEBI" id="CHEBI:43474"/>
        <dbReference type="ChEBI" id="CHEBI:57720"/>
        <dbReference type="EC" id="2.4.2.1"/>
    </reaction>
    <physiologicalReaction direction="left-to-right" evidence="1">
        <dbReference type="Rhea" id="RHEA:27647"/>
    </physiologicalReaction>
</comment>